<name>A0A919T6M9_9ACTN</name>
<keyword evidence="3" id="KW-1185">Reference proteome</keyword>
<evidence type="ECO:0000313" key="3">
    <source>
        <dbReference type="Proteomes" id="UP000677082"/>
    </source>
</evidence>
<evidence type="ECO:0000313" key="2">
    <source>
        <dbReference type="EMBL" id="GIM90128.1"/>
    </source>
</evidence>
<gene>
    <name evidence="2" type="ORF">Ato02nite_019210</name>
</gene>
<reference evidence="2 3" key="1">
    <citation type="submission" date="2021-03" db="EMBL/GenBank/DDBJ databases">
        <title>Whole genome shotgun sequence of Actinoplanes toevensis NBRC 105298.</title>
        <authorList>
            <person name="Komaki H."/>
            <person name="Tamura T."/>
        </authorList>
    </citation>
    <scope>NUCLEOTIDE SEQUENCE [LARGE SCALE GENOMIC DNA]</scope>
    <source>
        <strain evidence="2 3">NBRC 105298</strain>
    </source>
</reference>
<proteinExistence type="predicted"/>
<protein>
    <submittedName>
        <fullName evidence="2">Uncharacterized protein</fullName>
    </submittedName>
</protein>
<accession>A0A919T6M9</accession>
<dbReference type="Proteomes" id="UP000677082">
    <property type="component" value="Unassembled WGS sequence"/>
</dbReference>
<comment type="caution">
    <text evidence="2">The sequence shown here is derived from an EMBL/GenBank/DDBJ whole genome shotgun (WGS) entry which is preliminary data.</text>
</comment>
<sequence length="309" mass="33969">MSHRMWFRLTDVLPLAEHAMACFEHRTTGVEVGLDVSHGPALIWTGSALMDLLSSNGVPTWHREDASMHIAEAYTWRNTTGAYGTAHTDGYHTAYLPLTNPDGSTGFVMNVLRGSRDSGYSWLAVDIDPTDARLIGPTRVHALPCRHGLVPTDTAWTPAEVTCRHVDDRPYPALIADGYTSDSGDLLARFDTTTIARMTADLEQIHTNPDRDSDPIPGEYPHLRLSGDVLTVLQEHDNPHLKGGTVRATDYLTPDQDGRYPLGAYLWPWRHADQPTTTADQPHPDTTGPAPAASAHRNDTPRTELTPDA</sequence>
<evidence type="ECO:0000256" key="1">
    <source>
        <dbReference type="SAM" id="MobiDB-lite"/>
    </source>
</evidence>
<dbReference type="AlphaFoldDB" id="A0A919T6M9"/>
<dbReference type="EMBL" id="BOQN01000023">
    <property type="protein sequence ID" value="GIM90128.1"/>
    <property type="molecule type" value="Genomic_DNA"/>
</dbReference>
<dbReference type="RefSeq" id="WP_213006076.1">
    <property type="nucleotide sequence ID" value="NZ_BOQN01000023.1"/>
</dbReference>
<feature type="region of interest" description="Disordered" evidence="1">
    <location>
        <begin position="273"/>
        <end position="309"/>
    </location>
</feature>
<organism evidence="2 3">
    <name type="scientific">Paractinoplanes toevensis</name>
    <dbReference type="NCBI Taxonomy" id="571911"/>
    <lineage>
        <taxon>Bacteria</taxon>
        <taxon>Bacillati</taxon>
        <taxon>Actinomycetota</taxon>
        <taxon>Actinomycetes</taxon>
        <taxon>Micromonosporales</taxon>
        <taxon>Micromonosporaceae</taxon>
        <taxon>Paractinoplanes</taxon>
    </lineage>
</organism>